<feature type="transmembrane region" description="Helical" evidence="6">
    <location>
        <begin position="385"/>
        <end position="407"/>
    </location>
</feature>
<feature type="transmembrane region" description="Helical" evidence="6">
    <location>
        <begin position="297"/>
        <end position="316"/>
    </location>
</feature>
<feature type="transmembrane region" description="Helical" evidence="6">
    <location>
        <begin position="88"/>
        <end position="107"/>
    </location>
</feature>
<feature type="transmembrane region" description="Helical" evidence="6">
    <location>
        <begin position="413"/>
        <end position="432"/>
    </location>
</feature>
<dbReference type="Pfam" id="PF09678">
    <property type="entry name" value="Caa3_CtaG"/>
    <property type="match status" value="1"/>
</dbReference>
<dbReference type="InterPro" id="IPR019108">
    <property type="entry name" value="Caa3_assmbl_CtaG-rel"/>
</dbReference>
<gene>
    <name evidence="8" type="ORF">ACFSDE_19870</name>
</gene>
<dbReference type="InterPro" id="IPR032694">
    <property type="entry name" value="CopC/D"/>
</dbReference>
<feature type="transmembrane region" description="Helical" evidence="6">
    <location>
        <begin position="479"/>
        <end position="501"/>
    </location>
</feature>
<feature type="transmembrane region" description="Helical" evidence="6">
    <location>
        <begin position="256"/>
        <end position="277"/>
    </location>
</feature>
<evidence type="ECO:0000256" key="6">
    <source>
        <dbReference type="SAM" id="Phobius"/>
    </source>
</evidence>
<dbReference type="PANTHER" id="PTHR34820">
    <property type="entry name" value="INNER MEMBRANE PROTEIN YEBZ"/>
    <property type="match status" value="1"/>
</dbReference>
<feature type="transmembrane region" description="Helical" evidence="6">
    <location>
        <begin position="556"/>
        <end position="577"/>
    </location>
</feature>
<evidence type="ECO:0000313" key="9">
    <source>
        <dbReference type="Proteomes" id="UP001597351"/>
    </source>
</evidence>
<accession>A0ABW4TU28</accession>
<evidence type="ECO:0000256" key="1">
    <source>
        <dbReference type="ARBA" id="ARBA00004651"/>
    </source>
</evidence>
<keyword evidence="9" id="KW-1185">Reference proteome</keyword>
<organism evidence="8 9">
    <name type="scientific">Nocardioides aestuarii</name>
    <dbReference type="NCBI Taxonomy" id="252231"/>
    <lineage>
        <taxon>Bacteria</taxon>
        <taxon>Bacillati</taxon>
        <taxon>Actinomycetota</taxon>
        <taxon>Actinomycetes</taxon>
        <taxon>Propionibacteriales</taxon>
        <taxon>Nocardioidaceae</taxon>
        <taxon>Nocardioides</taxon>
    </lineage>
</organism>
<feature type="transmembrane region" description="Helical" evidence="6">
    <location>
        <begin position="354"/>
        <end position="373"/>
    </location>
</feature>
<evidence type="ECO:0000256" key="3">
    <source>
        <dbReference type="ARBA" id="ARBA00022692"/>
    </source>
</evidence>
<proteinExistence type="predicted"/>
<evidence type="ECO:0000313" key="8">
    <source>
        <dbReference type="EMBL" id="MFD1949072.1"/>
    </source>
</evidence>
<protein>
    <submittedName>
        <fullName evidence="8">Cytochrome c oxidase assembly protein</fullName>
    </submittedName>
</protein>
<comment type="caution">
    <text evidence="8">The sequence shown here is derived from an EMBL/GenBank/DDBJ whole genome shotgun (WGS) entry which is preliminary data.</text>
</comment>
<feature type="transmembrane region" description="Helical" evidence="6">
    <location>
        <begin position="55"/>
        <end position="76"/>
    </location>
</feature>
<feature type="transmembrane region" description="Helical" evidence="6">
    <location>
        <begin position="453"/>
        <end position="473"/>
    </location>
</feature>
<keyword evidence="5 6" id="KW-0472">Membrane</keyword>
<keyword evidence="2" id="KW-1003">Cell membrane</keyword>
<feature type="transmembrane region" description="Helical" evidence="6">
    <location>
        <begin position="127"/>
        <end position="146"/>
    </location>
</feature>
<dbReference type="EMBL" id="JBHUGD010000004">
    <property type="protein sequence ID" value="MFD1949072.1"/>
    <property type="molecule type" value="Genomic_DNA"/>
</dbReference>
<feature type="domain" description="Copper resistance protein D" evidence="7">
    <location>
        <begin position="218"/>
        <end position="315"/>
    </location>
</feature>
<comment type="subcellular location">
    <subcellularLocation>
        <location evidence="1">Cell membrane</location>
        <topology evidence="1">Multi-pass membrane protein</topology>
    </subcellularLocation>
</comment>
<dbReference type="InterPro" id="IPR008457">
    <property type="entry name" value="Cu-R_CopD_dom"/>
</dbReference>
<dbReference type="PANTHER" id="PTHR34820:SF4">
    <property type="entry name" value="INNER MEMBRANE PROTEIN YEBZ"/>
    <property type="match status" value="1"/>
</dbReference>
<evidence type="ECO:0000256" key="5">
    <source>
        <dbReference type="ARBA" id="ARBA00023136"/>
    </source>
</evidence>
<reference evidence="9" key="1">
    <citation type="journal article" date="2019" name="Int. J. Syst. Evol. Microbiol.">
        <title>The Global Catalogue of Microorganisms (GCM) 10K type strain sequencing project: providing services to taxonomists for standard genome sequencing and annotation.</title>
        <authorList>
            <consortium name="The Broad Institute Genomics Platform"/>
            <consortium name="The Broad Institute Genome Sequencing Center for Infectious Disease"/>
            <person name="Wu L."/>
            <person name="Ma J."/>
        </authorList>
    </citation>
    <scope>NUCLEOTIDE SEQUENCE [LARGE SCALE GENOMIC DNA]</scope>
    <source>
        <strain evidence="9">CGMCC 1.12477</strain>
    </source>
</reference>
<dbReference type="Pfam" id="PF05425">
    <property type="entry name" value="CopD"/>
    <property type="match status" value="1"/>
</dbReference>
<evidence type="ECO:0000259" key="7">
    <source>
        <dbReference type="Pfam" id="PF05425"/>
    </source>
</evidence>
<sequence>MPGPEHPYRWVAPAAGAGLLAWWAALTLAGGAPLPPVPGLPDAGPVVTWGARGAGLGLLPASVVTVGSLVVALLLPDTTQARTRAVRAAGVAAAAWGLLLVAEAALSRAEAAGTPIAAIRPAELVTGLAPGAVGLLLGQLVGLALLSWRARRSPDHPGVLVAVALGVAAAGAAEGHATGPGEMLGGAVVVHVVAALVWTGGLVGVVLHLRDHPRLLADVLPRYSTLAAGCFVALAGSGALAATLTLGSDPSAWRSGYAQVVGLKLVVLAAAGACGAAHRRWTLRAVRRGRPRAFLRLATGELVLMAAAGGLAAALARTPPPAPAGTSAAGHGHLTSTADLGWSTVWSASRPDPVAVVLLVGLGAWYLRTVAGLRRQGAPWPRARTASFVTGLTAALVVTCSGIGPAAHALPSALLGQLLTLLLAVPALLLGGRPWELPGAPTAVMRWQPSPRTGALVVVGLLLALEHIPAVTLALGSPWWHLVLLALAVAAGTLLWWPWLGPDASPDGPAERLGWSASVVVALAVLALRIGPAESLLAPGWYLEQRLAGADLPGDAPVAGTVVAVAAGCYLMALLLVSARALRVRPPAPAVPAATPERGRAR</sequence>
<feature type="transmembrane region" description="Helical" evidence="6">
    <location>
        <begin position="219"/>
        <end position="244"/>
    </location>
</feature>
<dbReference type="RefSeq" id="WP_343921140.1">
    <property type="nucleotide sequence ID" value="NZ_BAAAJT010000003.1"/>
</dbReference>
<keyword evidence="3 6" id="KW-0812">Transmembrane</keyword>
<evidence type="ECO:0000256" key="4">
    <source>
        <dbReference type="ARBA" id="ARBA00022989"/>
    </source>
</evidence>
<feature type="transmembrane region" description="Helical" evidence="6">
    <location>
        <begin position="183"/>
        <end position="207"/>
    </location>
</feature>
<dbReference type="Proteomes" id="UP001597351">
    <property type="component" value="Unassembled WGS sequence"/>
</dbReference>
<keyword evidence="4 6" id="KW-1133">Transmembrane helix</keyword>
<evidence type="ECO:0000256" key="2">
    <source>
        <dbReference type="ARBA" id="ARBA00022475"/>
    </source>
</evidence>
<name>A0ABW4TU28_9ACTN</name>
<feature type="transmembrane region" description="Helical" evidence="6">
    <location>
        <begin position="158"/>
        <end position="177"/>
    </location>
</feature>
<feature type="transmembrane region" description="Helical" evidence="6">
    <location>
        <begin position="513"/>
        <end position="531"/>
    </location>
</feature>